<feature type="transmembrane region" description="Helical" evidence="6">
    <location>
        <begin position="38"/>
        <end position="60"/>
    </location>
</feature>
<feature type="transmembrane region" description="Helical" evidence="6">
    <location>
        <begin position="247"/>
        <end position="266"/>
    </location>
</feature>
<feature type="transmembrane region" description="Helical" evidence="6">
    <location>
        <begin position="390"/>
        <end position="410"/>
    </location>
</feature>
<dbReference type="EMBL" id="ARYN01000016">
    <property type="protein sequence ID" value="ORL44270.1"/>
    <property type="molecule type" value="Genomic_DNA"/>
</dbReference>
<dbReference type="Pfam" id="PF01943">
    <property type="entry name" value="Polysacc_synt"/>
    <property type="match status" value="1"/>
</dbReference>
<feature type="transmembrane region" description="Helical" evidence="6">
    <location>
        <begin position="179"/>
        <end position="197"/>
    </location>
</feature>
<dbReference type="Proteomes" id="UP000192746">
    <property type="component" value="Unassembled WGS sequence"/>
</dbReference>
<sequence length="486" mass="55513">MGVIINQSVKNMMTTYAGFGLGALNTLFLYTYFLDQQYYGLVSFLLSAANLMWPFMAFGVHSTIVKFFSSYKTREEKDKLLNLALILPLAISLILGVIGHFTYEFLLDYFSDGNELVKPYVWLIYLLAIATAYFEIFFAWAKIYYKSVFGNFMKEVVHRLGTTILLFLVYFEVLEADNFMYGVGVVFLFRLLVMGAYAFKLHRPSFKFSFPSNLSRVLKYTALILIAASVATALLDLDKVMIESYLPIENVAIYGIGIYIATVISVPQKAMHQITNPITAEYLNTRNFEKLEDLYKKSSINLSIVSALIFVLIITNVHTLYKLIPEEYSLSILIVLLISLVKLYDNVLAINNSILFNSDYYRLVLAIGVLLVILAFLLNLFFIPRFGIEGAAMATFIAFFIYNTSKLILVQKKFKMNPFAKQSFLLFGLSLLFTLVFYFWEFPFHPILSIALKGGITSILYISAIYYLNFSEEINAMLKSILAKFR</sequence>
<feature type="transmembrane region" description="Helical" evidence="6">
    <location>
        <begin position="446"/>
        <end position="468"/>
    </location>
</feature>
<evidence type="ECO:0000256" key="5">
    <source>
        <dbReference type="ARBA" id="ARBA00023136"/>
    </source>
</evidence>
<reference evidence="7 8" key="1">
    <citation type="submission" date="2013-04" db="EMBL/GenBank/DDBJ databases">
        <title>Zunongwangia sp. 22II14-10F7 Genome Sequencing.</title>
        <authorList>
            <person name="Lai Q."/>
            <person name="Shao Z."/>
        </authorList>
    </citation>
    <scope>NUCLEOTIDE SEQUENCE [LARGE SCALE GENOMIC DNA]</scope>
    <source>
        <strain evidence="7 8">22II14-10F7</strain>
    </source>
</reference>
<gene>
    <name evidence="7" type="ORF">IIF7_16172</name>
</gene>
<feature type="transmembrane region" description="Helical" evidence="6">
    <location>
        <begin position="422"/>
        <end position="440"/>
    </location>
</feature>
<dbReference type="InterPro" id="IPR050833">
    <property type="entry name" value="Poly_Biosynth_Transport"/>
</dbReference>
<evidence type="ECO:0000313" key="8">
    <source>
        <dbReference type="Proteomes" id="UP000192746"/>
    </source>
</evidence>
<evidence type="ECO:0000256" key="6">
    <source>
        <dbReference type="SAM" id="Phobius"/>
    </source>
</evidence>
<feature type="transmembrane region" description="Helical" evidence="6">
    <location>
        <begin position="217"/>
        <end position="235"/>
    </location>
</feature>
<feature type="transmembrane region" description="Helical" evidence="6">
    <location>
        <begin position="360"/>
        <end position="384"/>
    </location>
</feature>
<evidence type="ECO:0000256" key="2">
    <source>
        <dbReference type="ARBA" id="ARBA00022475"/>
    </source>
</evidence>
<dbReference type="RefSeq" id="WP_084842746.1">
    <property type="nucleotide sequence ID" value="NZ_ARYN01000016.1"/>
</dbReference>
<feature type="transmembrane region" description="Helical" evidence="6">
    <location>
        <begin position="80"/>
        <end position="102"/>
    </location>
</feature>
<feature type="transmembrane region" description="Helical" evidence="6">
    <location>
        <begin position="12"/>
        <end position="32"/>
    </location>
</feature>
<keyword evidence="5 6" id="KW-0472">Membrane</keyword>
<keyword evidence="8" id="KW-1185">Reference proteome</keyword>
<evidence type="ECO:0000256" key="4">
    <source>
        <dbReference type="ARBA" id="ARBA00022989"/>
    </source>
</evidence>
<name>A0A1Y1SZT6_9FLAO</name>
<protein>
    <submittedName>
        <fullName evidence="7">Polysaccharide biosynthesis protein</fullName>
    </submittedName>
</protein>
<dbReference type="STRING" id="1185767.IIF7_16172"/>
<feature type="transmembrane region" description="Helical" evidence="6">
    <location>
        <begin position="300"/>
        <end position="324"/>
    </location>
</feature>
<dbReference type="OrthoDB" id="88014at2"/>
<accession>A0A1Y1SZT6</accession>
<evidence type="ECO:0000313" key="7">
    <source>
        <dbReference type="EMBL" id="ORL44270.1"/>
    </source>
</evidence>
<dbReference type="AlphaFoldDB" id="A0A1Y1SZT6"/>
<feature type="transmembrane region" description="Helical" evidence="6">
    <location>
        <begin position="330"/>
        <end position="348"/>
    </location>
</feature>
<comment type="subcellular location">
    <subcellularLocation>
        <location evidence="1">Cell membrane</location>
        <topology evidence="1">Multi-pass membrane protein</topology>
    </subcellularLocation>
</comment>
<keyword evidence="4 6" id="KW-1133">Transmembrane helix</keyword>
<dbReference type="GO" id="GO:0005886">
    <property type="term" value="C:plasma membrane"/>
    <property type="evidence" value="ECO:0007669"/>
    <property type="project" value="UniProtKB-SubCell"/>
</dbReference>
<feature type="transmembrane region" description="Helical" evidence="6">
    <location>
        <begin position="122"/>
        <end position="144"/>
    </location>
</feature>
<feature type="transmembrane region" description="Helical" evidence="6">
    <location>
        <begin position="156"/>
        <end position="173"/>
    </location>
</feature>
<keyword evidence="3 6" id="KW-0812">Transmembrane</keyword>
<proteinExistence type="predicted"/>
<dbReference type="PANTHER" id="PTHR30250:SF11">
    <property type="entry name" value="O-ANTIGEN TRANSPORTER-RELATED"/>
    <property type="match status" value="1"/>
</dbReference>
<evidence type="ECO:0000256" key="1">
    <source>
        <dbReference type="ARBA" id="ARBA00004651"/>
    </source>
</evidence>
<evidence type="ECO:0000256" key="3">
    <source>
        <dbReference type="ARBA" id="ARBA00022692"/>
    </source>
</evidence>
<comment type="caution">
    <text evidence="7">The sequence shown here is derived from an EMBL/GenBank/DDBJ whole genome shotgun (WGS) entry which is preliminary data.</text>
</comment>
<dbReference type="InterPro" id="IPR002797">
    <property type="entry name" value="Polysacc_synth"/>
</dbReference>
<keyword evidence="2" id="KW-1003">Cell membrane</keyword>
<dbReference type="PANTHER" id="PTHR30250">
    <property type="entry name" value="PST FAMILY PREDICTED COLANIC ACID TRANSPORTER"/>
    <property type="match status" value="1"/>
</dbReference>
<organism evidence="7 8">
    <name type="scientific">Zunongwangia atlantica 22II14-10F7</name>
    <dbReference type="NCBI Taxonomy" id="1185767"/>
    <lineage>
        <taxon>Bacteria</taxon>
        <taxon>Pseudomonadati</taxon>
        <taxon>Bacteroidota</taxon>
        <taxon>Flavobacteriia</taxon>
        <taxon>Flavobacteriales</taxon>
        <taxon>Flavobacteriaceae</taxon>
        <taxon>Zunongwangia</taxon>
    </lineage>
</organism>